<keyword evidence="8" id="KW-0460">Magnesium</keyword>
<evidence type="ECO:0000256" key="7">
    <source>
        <dbReference type="ARBA" id="ARBA00023136"/>
    </source>
</evidence>
<feature type="transmembrane region" description="Helical" evidence="8">
    <location>
        <begin position="338"/>
        <end position="357"/>
    </location>
</feature>
<keyword evidence="5 8" id="KW-0812">Transmembrane</keyword>
<evidence type="ECO:0000256" key="3">
    <source>
        <dbReference type="ARBA" id="ARBA00022448"/>
    </source>
</evidence>
<keyword evidence="8" id="KW-0406">Ion transport</keyword>
<dbReference type="GO" id="GO:0015087">
    <property type="term" value="F:cobalt ion transmembrane transporter activity"/>
    <property type="evidence" value="ECO:0007669"/>
    <property type="project" value="UniProtKB-UniRule"/>
</dbReference>
<evidence type="ECO:0000313" key="10">
    <source>
        <dbReference type="EMBL" id="GBL46282.1"/>
    </source>
</evidence>
<keyword evidence="11" id="KW-1185">Reference proteome</keyword>
<dbReference type="PANTHER" id="PTHR46494">
    <property type="entry name" value="CORA FAMILY METAL ION TRANSPORTER (EUROFUNG)"/>
    <property type="match status" value="1"/>
</dbReference>
<dbReference type="GO" id="GO:0050897">
    <property type="term" value="F:cobalt ion binding"/>
    <property type="evidence" value="ECO:0007669"/>
    <property type="project" value="TreeGrafter"/>
</dbReference>
<evidence type="ECO:0000256" key="4">
    <source>
        <dbReference type="ARBA" id="ARBA00022475"/>
    </source>
</evidence>
<comment type="subcellular location">
    <subcellularLocation>
        <location evidence="1">Cell membrane</location>
        <topology evidence="1">Multi-pass membrane protein</topology>
    </subcellularLocation>
    <subcellularLocation>
        <location evidence="8">Membrane</location>
        <topology evidence="8">Multi-pass membrane protein</topology>
    </subcellularLocation>
</comment>
<evidence type="ECO:0000256" key="9">
    <source>
        <dbReference type="SAM" id="MobiDB-lite"/>
    </source>
</evidence>
<dbReference type="GO" id="GO:0015095">
    <property type="term" value="F:magnesium ion transmembrane transporter activity"/>
    <property type="evidence" value="ECO:0007669"/>
    <property type="project" value="UniProtKB-UniRule"/>
</dbReference>
<comment type="function">
    <text evidence="8">Mediates influx of magnesium ions.</text>
</comment>
<dbReference type="InterPro" id="IPR045861">
    <property type="entry name" value="CorA_cytoplasmic_dom"/>
</dbReference>
<feature type="compositionally biased region" description="Basic residues" evidence="9">
    <location>
        <begin position="1"/>
        <end position="19"/>
    </location>
</feature>
<evidence type="ECO:0000256" key="2">
    <source>
        <dbReference type="ARBA" id="ARBA00009765"/>
    </source>
</evidence>
<proteinExistence type="inferred from homology"/>
<dbReference type="Pfam" id="PF01544">
    <property type="entry name" value="CorA"/>
    <property type="match status" value="1"/>
</dbReference>
<organism evidence="10 11">
    <name type="scientific">Sulfuriferula multivorans</name>
    <dbReference type="NCBI Taxonomy" id="1559896"/>
    <lineage>
        <taxon>Bacteria</taxon>
        <taxon>Pseudomonadati</taxon>
        <taxon>Pseudomonadota</taxon>
        <taxon>Betaproteobacteria</taxon>
        <taxon>Nitrosomonadales</taxon>
        <taxon>Sulfuricellaceae</taxon>
        <taxon>Sulfuriferula</taxon>
    </lineage>
</organism>
<dbReference type="CDD" id="cd12828">
    <property type="entry name" value="TmCorA-like_1"/>
    <property type="match status" value="1"/>
</dbReference>
<name>A0A401JF73_9PROT</name>
<dbReference type="SUPFAM" id="SSF143865">
    <property type="entry name" value="CorA soluble domain-like"/>
    <property type="match status" value="1"/>
</dbReference>
<dbReference type="NCBIfam" id="TIGR00383">
    <property type="entry name" value="corA"/>
    <property type="match status" value="1"/>
</dbReference>
<accession>A0A401JF73</accession>
<keyword evidence="3 8" id="KW-0813">Transport</keyword>
<dbReference type="RefSeq" id="WP_124705066.1">
    <property type="nucleotide sequence ID" value="NZ_BGOW01000017.1"/>
</dbReference>
<gene>
    <name evidence="8" type="primary">corA</name>
    <name evidence="10" type="ORF">SFMTTN_2095</name>
</gene>
<dbReference type="FunFam" id="1.20.58.340:FF:000012">
    <property type="entry name" value="Magnesium transport protein CorA"/>
    <property type="match status" value="1"/>
</dbReference>
<feature type="transmembrane region" description="Helical" evidence="8">
    <location>
        <begin position="304"/>
        <end position="326"/>
    </location>
</feature>
<keyword evidence="4 8" id="KW-1003">Cell membrane</keyword>
<feature type="region of interest" description="Disordered" evidence="9">
    <location>
        <begin position="1"/>
        <end position="26"/>
    </location>
</feature>
<dbReference type="InterPro" id="IPR002523">
    <property type="entry name" value="MgTranspt_CorA/ZnTranspt_ZntB"/>
</dbReference>
<evidence type="ECO:0000256" key="8">
    <source>
        <dbReference type="RuleBase" id="RU362010"/>
    </source>
</evidence>
<dbReference type="Gene3D" id="3.30.460.20">
    <property type="entry name" value="CorA soluble domain-like"/>
    <property type="match status" value="1"/>
</dbReference>
<sequence>MFKPRRDSHHRPRKQRAKKAGLPPGSLVHLGEVKTAAPTLSLIEYDDGGLAEVKFADTAAWQAHSSRYATHWLNLHGLHDTALLREIGTRYGLHPLVLEDILNTDQRPKAESYGEYLYVVARYISYDADSLNVSSDQVSLVLMRNAVLSFQERPSGTFEPVRERLRSERGQIRKLGADYLAYALLDAIVDQYFIVLEQLSERTEELEDALLEKPTQESLQTLHKLRRATHNLRRAVWPLREVLNTLIRNEEGFFQPGTGLYLRDVYDHTVHIVESIEALRDLQAGMLDVYLSSLSNRFNVELRALTVITTLFMPAALVAGIFGMNFKHMPWLDLPHGFALAMGLMGSIALVMVAIFWRRNWLR</sequence>
<comment type="similarity">
    <text evidence="2 8">Belongs to the CorA metal ion transporter (MIT) (TC 1.A.35) family.</text>
</comment>
<protein>
    <recommendedName>
        <fullName evidence="8">Magnesium transport protein CorA</fullName>
    </recommendedName>
</protein>
<keyword evidence="7 8" id="KW-0472">Membrane</keyword>
<dbReference type="PANTHER" id="PTHR46494:SF1">
    <property type="entry name" value="CORA FAMILY METAL ION TRANSPORTER (EUROFUNG)"/>
    <property type="match status" value="1"/>
</dbReference>
<dbReference type="OrthoDB" id="9803416at2"/>
<dbReference type="InterPro" id="IPR045863">
    <property type="entry name" value="CorA_TM1_TM2"/>
</dbReference>
<evidence type="ECO:0000313" key="11">
    <source>
        <dbReference type="Proteomes" id="UP000286806"/>
    </source>
</evidence>
<evidence type="ECO:0000256" key="1">
    <source>
        <dbReference type="ARBA" id="ARBA00004651"/>
    </source>
</evidence>
<dbReference type="EMBL" id="BGOW01000017">
    <property type="protein sequence ID" value="GBL46282.1"/>
    <property type="molecule type" value="Genomic_DNA"/>
</dbReference>
<dbReference type="AlphaFoldDB" id="A0A401JF73"/>
<keyword evidence="6 8" id="KW-1133">Transmembrane helix</keyword>
<dbReference type="GO" id="GO:0000287">
    <property type="term" value="F:magnesium ion binding"/>
    <property type="evidence" value="ECO:0007669"/>
    <property type="project" value="TreeGrafter"/>
</dbReference>
<dbReference type="GO" id="GO:0005886">
    <property type="term" value="C:plasma membrane"/>
    <property type="evidence" value="ECO:0007669"/>
    <property type="project" value="UniProtKB-SubCell"/>
</dbReference>
<dbReference type="Gene3D" id="1.20.58.340">
    <property type="entry name" value="Magnesium transport protein CorA, transmembrane region"/>
    <property type="match status" value="2"/>
</dbReference>
<evidence type="ECO:0000256" key="5">
    <source>
        <dbReference type="ARBA" id="ARBA00022692"/>
    </source>
</evidence>
<comment type="caution">
    <text evidence="10">The sequence shown here is derived from an EMBL/GenBank/DDBJ whole genome shotgun (WGS) entry which is preliminary data.</text>
</comment>
<reference evidence="10 11" key="1">
    <citation type="journal article" date="2019" name="Front. Microbiol.">
        <title>Genomes of Neutrophilic Sulfur-Oxidizing Chemolithoautotrophs Representing 9 Proteobacterial Species From 8 Genera.</title>
        <authorList>
            <person name="Watanabe T."/>
            <person name="Kojima H."/>
            <person name="Umezawa K."/>
            <person name="Hori C."/>
            <person name="Takasuka T.E."/>
            <person name="Kato Y."/>
            <person name="Fukui M."/>
        </authorList>
    </citation>
    <scope>NUCLEOTIDE SEQUENCE [LARGE SCALE GENOMIC DNA]</scope>
    <source>
        <strain evidence="10 11">TTN</strain>
    </source>
</reference>
<evidence type="ECO:0000256" key="6">
    <source>
        <dbReference type="ARBA" id="ARBA00022989"/>
    </source>
</evidence>
<dbReference type="SUPFAM" id="SSF144083">
    <property type="entry name" value="Magnesium transport protein CorA, transmembrane region"/>
    <property type="match status" value="1"/>
</dbReference>
<dbReference type="Proteomes" id="UP000286806">
    <property type="component" value="Unassembled WGS sequence"/>
</dbReference>
<dbReference type="InterPro" id="IPR004488">
    <property type="entry name" value="Mg/Co-transport_prot_CorA"/>
</dbReference>